<evidence type="ECO:0000259" key="1">
    <source>
        <dbReference type="PROSITE" id="PS51819"/>
    </source>
</evidence>
<evidence type="ECO:0000313" key="3">
    <source>
        <dbReference type="Proteomes" id="UP001519328"/>
    </source>
</evidence>
<gene>
    <name evidence="2" type="ORF">J2Z82_000424</name>
</gene>
<dbReference type="Pfam" id="PF00903">
    <property type="entry name" value="Glyoxalase"/>
    <property type="match status" value="1"/>
</dbReference>
<dbReference type="InterPro" id="IPR029068">
    <property type="entry name" value="Glyas_Bleomycin-R_OHBP_Dase"/>
</dbReference>
<comment type="caution">
    <text evidence="2">The sequence shown here is derived from an EMBL/GenBank/DDBJ whole genome shotgun (WGS) entry which is preliminary data.</text>
</comment>
<name>A0ABS4H9B0_9BACI</name>
<dbReference type="SUPFAM" id="SSF54593">
    <property type="entry name" value="Glyoxalase/Bleomycin resistance protein/Dihydroxybiphenyl dioxygenase"/>
    <property type="match status" value="1"/>
</dbReference>
<protein>
    <submittedName>
        <fullName evidence="2">Catechol 2,3-dioxygenase-like lactoylglutathione lyase family enzyme</fullName>
    </submittedName>
</protein>
<feature type="domain" description="VOC" evidence="1">
    <location>
        <begin position="2"/>
        <end position="116"/>
    </location>
</feature>
<dbReference type="RefSeq" id="WP_209479115.1">
    <property type="nucleotide sequence ID" value="NZ_JAGGKK010000001.1"/>
</dbReference>
<proteinExistence type="predicted"/>
<keyword evidence="3" id="KW-1185">Reference proteome</keyword>
<evidence type="ECO:0000313" key="2">
    <source>
        <dbReference type="EMBL" id="MBP1947501.1"/>
    </source>
</evidence>
<dbReference type="InterPro" id="IPR037523">
    <property type="entry name" value="VOC_core"/>
</dbReference>
<dbReference type="InterPro" id="IPR040553">
    <property type="entry name" value="TxDE"/>
</dbReference>
<accession>A0ABS4H9B0</accession>
<reference evidence="2 3" key="1">
    <citation type="submission" date="2021-03" db="EMBL/GenBank/DDBJ databases">
        <title>Genomic Encyclopedia of Type Strains, Phase IV (KMG-IV): sequencing the most valuable type-strain genomes for metagenomic binning, comparative biology and taxonomic classification.</title>
        <authorList>
            <person name="Goeker M."/>
        </authorList>
    </citation>
    <scope>NUCLEOTIDE SEQUENCE [LARGE SCALE GENOMIC DNA]</scope>
    <source>
        <strain evidence="2 3">DSM 21085</strain>
    </source>
</reference>
<sequence length="231" mass="26293">MEIKSVTLHTESITEMRKFYVDSFGFPLINEDENSFRIVIGSSELEFTSEDVKGKPYYHFAFNIPSNKFDEAKSWVKERVSLNIEDGEDEADFSHFPAHALYFYDPAGNIVEFISRYSISGEMLEPFSVAKGVLNISEIGLTVDDAIDAGERLIDIGIHERDNEPLKSTSLNFMGDNSKGIFIILTQPKRRWIFSDKFAAVYPLEIITTNNDRIAINSNNVLEVNENDDKK</sequence>
<organism evidence="2 3">
    <name type="scientific">Virgibacillus litoralis</name>
    <dbReference type="NCBI Taxonomy" id="578221"/>
    <lineage>
        <taxon>Bacteria</taxon>
        <taxon>Bacillati</taxon>
        <taxon>Bacillota</taxon>
        <taxon>Bacilli</taxon>
        <taxon>Bacillales</taxon>
        <taxon>Bacillaceae</taxon>
        <taxon>Virgibacillus</taxon>
    </lineage>
</organism>
<dbReference type="Proteomes" id="UP001519328">
    <property type="component" value="Unassembled WGS sequence"/>
</dbReference>
<dbReference type="Gene3D" id="3.10.180.10">
    <property type="entry name" value="2,3-Dihydroxybiphenyl 1,2-Dioxygenase, domain 1"/>
    <property type="match status" value="1"/>
</dbReference>
<dbReference type="EMBL" id="JAGGKK010000001">
    <property type="protein sequence ID" value="MBP1947501.1"/>
    <property type="molecule type" value="Genomic_DNA"/>
</dbReference>
<dbReference type="PROSITE" id="PS51819">
    <property type="entry name" value="VOC"/>
    <property type="match status" value="1"/>
</dbReference>
<dbReference type="InterPro" id="IPR004360">
    <property type="entry name" value="Glyas_Fos-R_dOase_dom"/>
</dbReference>
<dbReference type="Pfam" id="PF18711">
    <property type="entry name" value="TxDE"/>
    <property type="match status" value="1"/>
</dbReference>